<proteinExistence type="predicted"/>
<dbReference type="Gene3D" id="1.10.12.10">
    <property type="entry name" value="Lyase 2-enoyl-coa Hydratase, Chain A, domain 2"/>
    <property type="match status" value="1"/>
</dbReference>
<dbReference type="GO" id="GO:0004165">
    <property type="term" value="F:delta(3)-delta(2)-enoyl-CoA isomerase activity"/>
    <property type="evidence" value="ECO:0007669"/>
    <property type="project" value="UniProtKB-ARBA"/>
</dbReference>
<dbReference type="CDD" id="cd06558">
    <property type="entry name" value="crotonase-like"/>
    <property type="match status" value="1"/>
</dbReference>
<dbReference type="OrthoDB" id="409763at2759"/>
<accession>A0A1J1HMA1</accession>
<dbReference type="GO" id="GO:0005777">
    <property type="term" value="C:peroxisome"/>
    <property type="evidence" value="ECO:0007669"/>
    <property type="project" value="UniProtKB-SubCell"/>
</dbReference>
<dbReference type="STRING" id="568069.A0A1J1HMA1"/>
<dbReference type="SUPFAM" id="SSF52096">
    <property type="entry name" value="ClpP/crotonase"/>
    <property type="match status" value="1"/>
</dbReference>
<dbReference type="InterPro" id="IPR029045">
    <property type="entry name" value="ClpP/crotonase-like_dom_sf"/>
</dbReference>
<dbReference type="PANTHER" id="PTHR43684:SF1">
    <property type="entry name" value="ENOYL-COA DELTA ISOMERASE 2"/>
    <property type="match status" value="1"/>
</dbReference>
<dbReference type="PANTHER" id="PTHR43684">
    <property type="match status" value="1"/>
</dbReference>
<keyword evidence="2" id="KW-0576">Peroxisome</keyword>
<name>A0A1J1HMA1_9DIPT</name>
<keyword evidence="3" id="KW-0413">Isomerase</keyword>
<organism evidence="4 5">
    <name type="scientific">Clunio marinus</name>
    <dbReference type="NCBI Taxonomy" id="568069"/>
    <lineage>
        <taxon>Eukaryota</taxon>
        <taxon>Metazoa</taxon>
        <taxon>Ecdysozoa</taxon>
        <taxon>Arthropoda</taxon>
        <taxon>Hexapoda</taxon>
        <taxon>Insecta</taxon>
        <taxon>Pterygota</taxon>
        <taxon>Neoptera</taxon>
        <taxon>Endopterygota</taxon>
        <taxon>Diptera</taxon>
        <taxon>Nematocera</taxon>
        <taxon>Chironomoidea</taxon>
        <taxon>Chironomidae</taxon>
        <taxon>Clunio</taxon>
    </lineage>
</organism>
<evidence type="ECO:0000256" key="3">
    <source>
        <dbReference type="ARBA" id="ARBA00023235"/>
    </source>
</evidence>
<dbReference type="EMBL" id="CVRI01000009">
    <property type="protein sequence ID" value="CRK88666.1"/>
    <property type="molecule type" value="Genomic_DNA"/>
</dbReference>
<keyword evidence="5" id="KW-1185">Reference proteome</keyword>
<gene>
    <name evidence="4" type="ORF">CLUMA_CG002355</name>
</gene>
<evidence type="ECO:0000313" key="5">
    <source>
        <dbReference type="Proteomes" id="UP000183832"/>
    </source>
</evidence>
<evidence type="ECO:0000256" key="1">
    <source>
        <dbReference type="ARBA" id="ARBA00004275"/>
    </source>
</evidence>
<dbReference type="InterPro" id="IPR001753">
    <property type="entry name" value="Enoyl-CoA_hydra/iso"/>
</dbReference>
<evidence type="ECO:0000256" key="2">
    <source>
        <dbReference type="ARBA" id="ARBA00023140"/>
    </source>
</evidence>
<comment type="subcellular location">
    <subcellularLocation>
        <location evidence="1">Peroxisome</location>
    </subcellularLocation>
</comment>
<dbReference type="Proteomes" id="UP000183832">
    <property type="component" value="Unassembled WGS sequence"/>
</dbReference>
<dbReference type="Pfam" id="PF00378">
    <property type="entry name" value="ECH_1"/>
    <property type="match status" value="1"/>
</dbReference>
<protein>
    <submittedName>
        <fullName evidence="4">CLUMA_CG002355, isoform A</fullName>
    </submittedName>
</protein>
<sequence length="252" mass="28038">MEFLKIKDKNGLRVVTISNPKKKNALSRIIYNAFADVLNTAAKDDNIKCVVITGEGDFYSSGNDITQSYELPADGSSLYKPLDDMVKAYVRFPKLLIAVVNGPAIGIAATTVALCDIIYAHDSAYFYTPFTNLGLCAEGCSSLTFPQILGTSKAIELLSLNHKMSAQEAHAFGFVASVYNDEKEIWNKIQKIGDLPIGSIMSNKKLTRRFKIEELEEANDREIKELEVRQTSEEALMAILKFQESRKPKNKL</sequence>
<reference evidence="4 5" key="1">
    <citation type="submission" date="2015-04" db="EMBL/GenBank/DDBJ databases">
        <authorList>
            <person name="Syromyatnikov M.Y."/>
            <person name="Popov V.N."/>
        </authorList>
    </citation>
    <scope>NUCLEOTIDE SEQUENCE [LARGE SCALE GENOMIC DNA]</scope>
</reference>
<dbReference type="AlphaFoldDB" id="A0A1J1HMA1"/>
<dbReference type="InterPro" id="IPR051053">
    <property type="entry name" value="ECH/Chromodomain_protein"/>
</dbReference>
<dbReference type="Gene3D" id="3.90.226.10">
    <property type="entry name" value="2-enoyl-CoA Hydratase, Chain A, domain 1"/>
    <property type="match status" value="1"/>
</dbReference>
<evidence type="ECO:0000313" key="4">
    <source>
        <dbReference type="EMBL" id="CRK88666.1"/>
    </source>
</evidence>
<dbReference type="InterPro" id="IPR014748">
    <property type="entry name" value="Enoyl-CoA_hydra_C"/>
</dbReference>